<dbReference type="InterPro" id="IPR044925">
    <property type="entry name" value="His-Me_finger_sf"/>
</dbReference>
<dbReference type="EMBL" id="MG744354">
    <property type="protein sequence ID" value="AUV57277.1"/>
    <property type="molecule type" value="Genomic_DNA"/>
</dbReference>
<accession>A0A2K9V537</accession>
<feature type="domain" description="HNH nuclease" evidence="1">
    <location>
        <begin position="59"/>
        <end position="96"/>
    </location>
</feature>
<organism evidence="2 3">
    <name type="scientific">Lactobacillus phage Satyr</name>
    <dbReference type="NCBI Taxonomy" id="2070201"/>
    <lineage>
        <taxon>Viruses</taxon>
        <taxon>Duplodnaviria</taxon>
        <taxon>Heunggongvirae</taxon>
        <taxon>Uroviricota</taxon>
        <taxon>Caudoviricetes</taxon>
        <taxon>Tybeckvirinae</taxon>
        <taxon>Maenadvirus</taxon>
        <taxon>Maenadvirus satyr</taxon>
    </lineage>
</organism>
<dbReference type="SUPFAM" id="SSF54060">
    <property type="entry name" value="His-Me finger endonucleases"/>
    <property type="match status" value="1"/>
</dbReference>
<dbReference type="InterPro" id="IPR003615">
    <property type="entry name" value="HNH_nuc"/>
</dbReference>
<proteinExistence type="predicted"/>
<sequence length="181" mass="21069">MTVKIQRKIKWINDCNCEVDESLLTKASLWKSKKPMTSIKHIYKYGNYAAVTIDGVKTHVHRLLMEYEVLNDIPREFCIHHLDGNKMNDSIDNLAIMVAGAHNSHHMKGHVVTDKQAEMTVKANRQRKGIKIRRTVKIPLDELKKFLKDGKSINWISHHYECDWGTIKRRIIENPELLGEE</sequence>
<reference evidence="2 3" key="1">
    <citation type="submission" date="2017-12" db="EMBL/GenBank/DDBJ databases">
        <title>Lactobacillus phages that infect wine-derived L. plantarum strains.</title>
        <authorList>
            <person name="Kyrkou I."/>
            <person name="Hestbjerg Hansen L."/>
        </authorList>
    </citation>
    <scope>NUCLEOTIDE SEQUENCE [LARGE SCALE GENOMIC DNA]</scope>
</reference>
<protein>
    <recommendedName>
        <fullName evidence="1">HNH nuclease domain-containing protein</fullName>
    </recommendedName>
</protein>
<evidence type="ECO:0000313" key="2">
    <source>
        <dbReference type="EMBL" id="AUV57277.1"/>
    </source>
</evidence>
<keyword evidence="3" id="KW-1185">Reference proteome</keyword>
<evidence type="ECO:0000259" key="1">
    <source>
        <dbReference type="Pfam" id="PF13392"/>
    </source>
</evidence>
<dbReference type="Proteomes" id="UP000241743">
    <property type="component" value="Segment"/>
</dbReference>
<dbReference type="Gene3D" id="3.90.75.20">
    <property type="match status" value="1"/>
</dbReference>
<dbReference type="RefSeq" id="YP_009797688.1">
    <property type="nucleotide sequence ID" value="NC_047918.1"/>
</dbReference>
<evidence type="ECO:0000313" key="3">
    <source>
        <dbReference type="Proteomes" id="UP000241743"/>
    </source>
</evidence>
<dbReference type="Pfam" id="PF13392">
    <property type="entry name" value="HNH_3"/>
    <property type="match status" value="1"/>
</dbReference>
<name>A0A2K9V537_9CAUD</name>
<dbReference type="KEGG" id="vg:54988111"/>
<dbReference type="GeneID" id="54988111"/>